<protein>
    <submittedName>
        <fullName evidence="1">Uncharacterized protein</fullName>
    </submittedName>
</protein>
<gene>
    <name evidence="1" type="ORF">ENS31_02110</name>
</gene>
<dbReference type="EMBL" id="DSUJ01000008">
    <property type="protein sequence ID" value="HFI90306.1"/>
    <property type="molecule type" value="Genomic_DNA"/>
</dbReference>
<evidence type="ECO:0000313" key="1">
    <source>
        <dbReference type="EMBL" id="HFI90306.1"/>
    </source>
</evidence>
<organism evidence="1">
    <name type="scientific">Ignavibacterium album</name>
    <dbReference type="NCBI Taxonomy" id="591197"/>
    <lineage>
        <taxon>Bacteria</taxon>
        <taxon>Pseudomonadati</taxon>
        <taxon>Ignavibacteriota</taxon>
        <taxon>Ignavibacteria</taxon>
        <taxon>Ignavibacteriales</taxon>
        <taxon>Ignavibacteriaceae</taxon>
        <taxon>Ignavibacterium</taxon>
    </lineage>
</organism>
<accession>A0A7V2ZI25</accession>
<reference evidence="1" key="1">
    <citation type="journal article" date="2020" name="mSystems">
        <title>Genome- and Community-Level Interaction Insights into Carbon Utilization and Element Cycling Functions of Hydrothermarchaeota in Hydrothermal Sediment.</title>
        <authorList>
            <person name="Zhou Z."/>
            <person name="Liu Y."/>
            <person name="Xu W."/>
            <person name="Pan J."/>
            <person name="Luo Z.H."/>
            <person name="Li M."/>
        </authorList>
    </citation>
    <scope>NUCLEOTIDE SEQUENCE [LARGE SCALE GENOMIC DNA]</scope>
    <source>
        <strain evidence="1">SpSt-479</strain>
    </source>
</reference>
<dbReference type="RefSeq" id="WP_304144852.1">
    <property type="nucleotide sequence ID" value="NZ_JAOAIE010000047.1"/>
</dbReference>
<name>A0A7V2ZI25_9BACT</name>
<comment type="caution">
    <text evidence="1">The sequence shown here is derived from an EMBL/GenBank/DDBJ whole genome shotgun (WGS) entry which is preliminary data.</text>
</comment>
<sequence length="87" mass="10126">MTTLPPPKVKQFPDDSLEKKVYNIVEAFKDNLPRMNDRNRLAFSLFKYMKGEGDEPLTSIKTNKLKIEGISEEQLAKKIEEELKKIK</sequence>
<proteinExistence type="predicted"/>
<dbReference type="AlphaFoldDB" id="A0A7V2ZI25"/>